<keyword evidence="2" id="KW-1185">Reference proteome</keyword>
<evidence type="ECO:0000313" key="2">
    <source>
        <dbReference type="Proteomes" id="UP000035900"/>
    </source>
</evidence>
<dbReference type="Proteomes" id="UP000035900">
    <property type="component" value="Unassembled WGS sequence"/>
</dbReference>
<organism evidence="1 2">
    <name type="scientific">Chryseobacterium koreense CCUG 49689</name>
    <dbReference type="NCBI Taxonomy" id="1304281"/>
    <lineage>
        <taxon>Bacteria</taxon>
        <taxon>Pseudomonadati</taxon>
        <taxon>Bacteroidota</taxon>
        <taxon>Flavobacteriia</taxon>
        <taxon>Flavobacteriales</taxon>
        <taxon>Weeksellaceae</taxon>
        <taxon>Chryseobacterium group</taxon>
        <taxon>Chryseobacterium</taxon>
    </lineage>
</organism>
<name>A0A0J7IWJ7_9FLAO</name>
<accession>A0A0J7IWJ7</accession>
<reference evidence="1 2" key="1">
    <citation type="journal article" date="2004" name="Int. J. Syst. Evol. Microbiol.">
        <title>Kaistella koreensis gen. nov., sp. nov., a novel member of the Chryseobacterium-Bergeyella-Riemerella branch.</title>
        <authorList>
            <person name="Kim M.K."/>
            <person name="Im W.T."/>
            <person name="Shin Y.K."/>
            <person name="Lim J.H."/>
            <person name="Kim S.H."/>
            <person name="Lee B.C."/>
            <person name="Park M.Y."/>
            <person name="Lee K.Y."/>
            <person name="Lee S.T."/>
        </authorList>
    </citation>
    <scope>NUCLEOTIDE SEQUENCE [LARGE SCALE GENOMIC DNA]</scope>
    <source>
        <strain evidence="1 2">CCUG 49689</strain>
    </source>
</reference>
<dbReference type="PATRIC" id="fig|1304281.5.peg.2958"/>
<gene>
    <name evidence="1" type="ORF">ACM44_13655</name>
</gene>
<comment type="caution">
    <text evidence="1">The sequence shown here is derived from an EMBL/GenBank/DDBJ whole genome shotgun (WGS) entry which is preliminary data.</text>
</comment>
<evidence type="ECO:0000313" key="1">
    <source>
        <dbReference type="EMBL" id="KMQ70181.1"/>
    </source>
</evidence>
<proteinExistence type="predicted"/>
<dbReference type="RefSeq" id="WP_048500612.1">
    <property type="nucleotide sequence ID" value="NZ_LFNG01000027.1"/>
</dbReference>
<dbReference type="EMBL" id="LFNG01000027">
    <property type="protein sequence ID" value="KMQ70181.1"/>
    <property type="molecule type" value="Genomic_DNA"/>
</dbReference>
<sequence>MRFYILIFLLLLSCFNKTDSTKEDISSLIEISLNACNDAKQYFHFEIKERRNVSIVFKRIKNPLIRQIKCSDVLVNENSNEKGNLIEVLDYKRSANNFFLMYKIVNEGAVVEVNLNFKNGKWQLLNCSIVEV</sequence>
<protein>
    <submittedName>
        <fullName evidence="1">Uncharacterized protein</fullName>
    </submittedName>
</protein>
<dbReference type="AlphaFoldDB" id="A0A0J7IWJ7"/>
<dbReference type="OrthoDB" id="1263339at2"/>